<evidence type="ECO:0000256" key="1">
    <source>
        <dbReference type="SAM" id="MobiDB-lite"/>
    </source>
</evidence>
<feature type="compositionally biased region" description="Basic and acidic residues" evidence="1">
    <location>
        <begin position="357"/>
        <end position="366"/>
    </location>
</feature>
<dbReference type="EnsemblPlants" id="Bo9g048760.1">
    <property type="protein sequence ID" value="Bo9g048760.1"/>
    <property type="gene ID" value="Bo9g048760"/>
</dbReference>
<dbReference type="Gramene" id="Bo9g048760.1">
    <property type="protein sequence ID" value="Bo9g048760.1"/>
    <property type="gene ID" value="Bo9g048760"/>
</dbReference>
<name>A0A0D3E5J4_BRAOL</name>
<feature type="region of interest" description="Disordered" evidence="1">
    <location>
        <begin position="1"/>
        <end position="66"/>
    </location>
</feature>
<evidence type="ECO:0000313" key="3">
    <source>
        <dbReference type="Proteomes" id="UP000032141"/>
    </source>
</evidence>
<evidence type="ECO:0008006" key="4">
    <source>
        <dbReference type="Google" id="ProtNLM"/>
    </source>
</evidence>
<sequence length="402" mass="46069">MVERGGERGTEHGGDRGTFGRGFSSRGGGRGGPRRGRRHHGGRPRREMDTSHQARSSRSERSFNQHGIRTRSIQFNLIHIDLHPAKVILQSKAYQVVSKPLWLGWIFGLLMKSKPQQYVYFPFKTVLEKEQMIFGNKKQFVSNGFDFVQKQRNQKKRQNMFDDDEKWVRSGDHPFTKAKRSNRVVKAVKPTSKSHSTRCFKCPRISHYANKCQKQRPLVTLENENVETEPEKEDPLPIFDDFTYEPMEGLDEEQIHGHQGNQEESSSIQKTDRIQDLRTNLFEEGGNDVPWFVDHSIGADQHGDQDVLNNLTEVRPSCVLVGASAGTMTRNRNDRTRARLPRTTRHSKTHGRARLGLGHEETEDGHAFSFGRPSGHSRKRPYLYPVHPSGSDEPGHYLKGHF</sequence>
<feature type="compositionally biased region" description="Basic and acidic residues" evidence="1">
    <location>
        <begin position="44"/>
        <end position="63"/>
    </location>
</feature>
<feature type="compositionally biased region" description="Basic residues" evidence="1">
    <location>
        <begin position="32"/>
        <end position="43"/>
    </location>
</feature>
<organism evidence="2 3">
    <name type="scientific">Brassica oleracea var. oleracea</name>
    <dbReference type="NCBI Taxonomy" id="109376"/>
    <lineage>
        <taxon>Eukaryota</taxon>
        <taxon>Viridiplantae</taxon>
        <taxon>Streptophyta</taxon>
        <taxon>Embryophyta</taxon>
        <taxon>Tracheophyta</taxon>
        <taxon>Spermatophyta</taxon>
        <taxon>Magnoliopsida</taxon>
        <taxon>eudicotyledons</taxon>
        <taxon>Gunneridae</taxon>
        <taxon>Pentapetalae</taxon>
        <taxon>rosids</taxon>
        <taxon>malvids</taxon>
        <taxon>Brassicales</taxon>
        <taxon>Brassicaceae</taxon>
        <taxon>Brassiceae</taxon>
        <taxon>Brassica</taxon>
    </lineage>
</organism>
<dbReference type="HOGENOM" id="CLU_057406_0_0_1"/>
<keyword evidence="3" id="KW-1185">Reference proteome</keyword>
<reference evidence="2" key="2">
    <citation type="submission" date="2015-03" db="UniProtKB">
        <authorList>
            <consortium name="EnsemblPlants"/>
        </authorList>
    </citation>
    <scope>IDENTIFICATION</scope>
</reference>
<proteinExistence type="predicted"/>
<feature type="compositionally biased region" description="Basic residues" evidence="1">
    <location>
        <begin position="341"/>
        <end position="353"/>
    </location>
</feature>
<protein>
    <recommendedName>
        <fullName evidence="4">CCHC-type domain-containing protein</fullName>
    </recommendedName>
</protein>
<dbReference type="AlphaFoldDB" id="A0A0D3E5J4"/>
<evidence type="ECO:0000313" key="2">
    <source>
        <dbReference type="EnsemblPlants" id="Bo9g048760.1"/>
    </source>
</evidence>
<reference evidence="2 3" key="1">
    <citation type="journal article" date="2014" name="Genome Biol.">
        <title>Transcriptome and methylome profiling reveals relics of genome dominance in the mesopolyploid Brassica oleracea.</title>
        <authorList>
            <person name="Parkin I.A."/>
            <person name="Koh C."/>
            <person name="Tang H."/>
            <person name="Robinson S.J."/>
            <person name="Kagale S."/>
            <person name="Clarke W.E."/>
            <person name="Town C.D."/>
            <person name="Nixon J."/>
            <person name="Krishnakumar V."/>
            <person name="Bidwell S.L."/>
            <person name="Denoeud F."/>
            <person name="Belcram H."/>
            <person name="Links M.G."/>
            <person name="Just J."/>
            <person name="Clarke C."/>
            <person name="Bender T."/>
            <person name="Huebert T."/>
            <person name="Mason A.S."/>
            <person name="Pires J.C."/>
            <person name="Barker G."/>
            <person name="Moore J."/>
            <person name="Walley P.G."/>
            <person name="Manoli S."/>
            <person name="Batley J."/>
            <person name="Edwards D."/>
            <person name="Nelson M.N."/>
            <person name="Wang X."/>
            <person name="Paterson A.H."/>
            <person name="King G."/>
            <person name="Bancroft I."/>
            <person name="Chalhoub B."/>
            <person name="Sharpe A.G."/>
        </authorList>
    </citation>
    <scope>NUCLEOTIDE SEQUENCE</scope>
    <source>
        <strain evidence="2 3">cv. TO1000</strain>
    </source>
</reference>
<feature type="region of interest" description="Disordered" evidence="1">
    <location>
        <begin position="341"/>
        <end position="379"/>
    </location>
</feature>
<feature type="compositionally biased region" description="Gly residues" evidence="1">
    <location>
        <begin position="16"/>
        <end position="31"/>
    </location>
</feature>
<feature type="compositionally biased region" description="Basic and acidic residues" evidence="1">
    <location>
        <begin position="1"/>
        <end position="15"/>
    </location>
</feature>
<dbReference type="Proteomes" id="UP000032141">
    <property type="component" value="Chromosome C9"/>
</dbReference>
<accession>A0A0D3E5J4</accession>